<dbReference type="InterPro" id="IPR036398">
    <property type="entry name" value="CA_dom_sf"/>
</dbReference>
<evidence type="ECO:0000313" key="10">
    <source>
        <dbReference type="Proteomes" id="UP000242915"/>
    </source>
</evidence>
<evidence type="ECO:0000256" key="3">
    <source>
        <dbReference type="ARBA" id="ARBA00022723"/>
    </source>
</evidence>
<feature type="signal peptide" evidence="7">
    <location>
        <begin position="1"/>
        <end position="24"/>
    </location>
</feature>
<keyword evidence="3" id="KW-0479">Metal-binding</keyword>
<evidence type="ECO:0000256" key="2">
    <source>
        <dbReference type="ARBA" id="ARBA00012925"/>
    </source>
</evidence>
<dbReference type="Gene3D" id="3.10.200.10">
    <property type="entry name" value="Alpha carbonic anhydrase"/>
    <property type="match status" value="1"/>
</dbReference>
<gene>
    <name evidence="9" type="ORF">SAMN05216255_4221</name>
</gene>
<dbReference type="PANTHER" id="PTHR18952:SF265">
    <property type="entry name" value="CARBONIC ANHYDRASE"/>
    <property type="match status" value="1"/>
</dbReference>
<evidence type="ECO:0000256" key="1">
    <source>
        <dbReference type="ARBA" id="ARBA00010718"/>
    </source>
</evidence>
<sequence length="255" mass="28033">MLIKPTRLKLIAGVLAALPFYSAASEWSYSGHNAPDHWAMLDTNGGYATCAKGTHQSPIDIPSASATHINAASASLSFNYQRSPLDVVNNGHSIQANVQGDNSLVFQGKTYQLLQFHFHSPSEHLYNGKHFPMEMHWVNQAADGSLLVVAAMIKSGESNTELEHIWSKMLPQKKGAQVQIGQAQAPDLSKTLPSTSKHFFYQGSLTTPPCTEGVQWVLFEQPLQLSEGQISAFRHIFADNHRPAAAINQREIDED</sequence>
<dbReference type="InterPro" id="IPR023561">
    <property type="entry name" value="Carbonic_anhydrase_a-class"/>
</dbReference>
<dbReference type="AlphaFoldDB" id="A0A239J852"/>
<dbReference type="PROSITE" id="PS51144">
    <property type="entry name" value="ALPHA_CA_2"/>
    <property type="match status" value="1"/>
</dbReference>
<dbReference type="RefSeq" id="WP_089361159.1">
    <property type="nucleotide sequence ID" value="NZ_FZOG01000008.1"/>
</dbReference>
<dbReference type="EMBL" id="FZOG01000008">
    <property type="protein sequence ID" value="SNT01969.1"/>
    <property type="molecule type" value="Genomic_DNA"/>
</dbReference>
<keyword evidence="4" id="KW-0862">Zinc</keyword>
<keyword evidence="10" id="KW-1185">Reference proteome</keyword>
<dbReference type="GO" id="GO:0008270">
    <property type="term" value="F:zinc ion binding"/>
    <property type="evidence" value="ECO:0007669"/>
    <property type="project" value="InterPro"/>
</dbReference>
<dbReference type="InterPro" id="IPR041891">
    <property type="entry name" value="Alpha_CA_prokaryot-like"/>
</dbReference>
<reference evidence="10" key="1">
    <citation type="submission" date="2017-06" db="EMBL/GenBank/DDBJ databases">
        <authorList>
            <person name="Varghese N."/>
            <person name="Submissions S."/>
        </authorList>
    </citation>
    <scope>NUCLEOTIDE SEQUENCE [LARGE SCALE GENOMIC DNA]</scope>
    <source>
        <strain evidence="10">CIP 108523</strain>
    </source>
</reference>
<dbReference type="SUPFAM" id="SSF51069">
    <property type="entry name" value="Carbonic anhydrase"/>
    <property type="match status" value="1"/>
</dbReference>
<evidence type="ECO:0000256" key="7">
    <source>
        <dbReference type="SAM" id="SignalP"/>
    </source>
</evidence>
<keyword evidence="5" id="KW-0456">Lyase</keyword>
<evidence type="ECO:0000256" key="5">
    <source>
        <dbReference type="ARBA" id="ARBA00023239"/>
    </source>
</evidence>
<evidence type="ECO:0000313" key="9">
    <source>
        <dbReference type="EMBL" id="SNT01969.1"/>
    </source>
</evidence>
<comment type="catalytic activity">
    <reaction evidence="6">
        <text>hydrogencarbonate + H(+) = CO2 + H2O</text>
        <dbReference type="Rhea" id="RHEA:10748"/>
        <dbReference type="ChEBI" id="CHEBI:15377"/>
        <dbReference type="ChEBI" id="CHEBI:15378"/>
        <dbReference type="ChEBI" id="CHEBI:16526"/>
        <dbReference type="ChEBI" id="CHEBI:17544"/>
        <dbReference type="EC" id="4.2.1.1"/>
    </reaction>
</comment>
<dbReference type="SMART" id="SM01057">
    <property type="entry name" value="Carb_anhydrase"/>
    <property type="match status" value="1"/>
</dbReference>
<feature type="domain" description="Alpha-carbonic anhydrase" evidence="8">
    <location>
        <begin position="25"/>
        <end position="255"/>
    </location>
</feature>
<name>A0A239J852_9PSED</name>
<dbReference type="EC" id="4.2.1.1" evidence="2"/>
<evidence type="ECO:0000259" key="8">
    <source>
        <dbReference type="PROSITE" id="PS51144"/>
    </source>
</evidence>
<dbReference type="PANTHER" id="PTHR18952">
    <property type="entry name" value="CARBONIC ANHYDRASE"/>
    <property type="match status" value="1"/>
</dbReference>
<proteinExistence type="inferred from homology"/>
<dbReference type="Proteomes" id="UP000242915">
    <property type="component" value="Unassembled WGS sequence"/>
</dbReference>
<dbReference type="CDD" id="cd03124">
    <property type="entry name" value="alpha_CA_prokaryotic_like"/>
    <property type="match status" value="1"/>
</dbReference>
<evidence type="ECO:0000256" key="6">
    <source>
        <dbReference type="ARBA" id="ARBA00048348"/>
    </source>
</evidence>
<comment type="similarity">
    <text evidence="1">Belongs to the alpha-carbonic anhydrase family.</text>
</comment>
<evidence type="ECO:0000256" key="4">
    <source>
        <dbReference type="ARBA" id="ARBA00022833"/>
    </source>
</evidence>
<dbReference type="Pfam" id="PF00194">
    <property type="entry name" value="Carb_anhydrase"/>
    <property type="match status" value="1"/>
</dbReference>
<protein>
    <recommendedName>
        <fullName evidence="2">carbonic anhydrase</fullName>
        <ecNumber evidence="2">4.2.1.1</ecNumber>
    </recommendedName>
</protein>
<dbReference type="GO" id="GO:0004089">
    <property type="term" value="F:carbonate dehydratase activity"/>
    <property type="evidence" value="ECO:0007669"/>
    <property type="project" value="UniProtKB-EC"/>
</dbReference>
<feature type="chain" id="PRO_5013099714" description="carbonic anhydrase" evidence="7">
    <location>
        <begin position="25"/>
        <end position="255"/>
    </location>
</feature>
<organism evidence="9 10">
    <name type="scientific">Pseudomonas segetis</name>
    <dbReference type="NCBI Taxonomy" id="298908"/>
    <lineage>
        <taxon>Bacteria</taxon>
        <taxon>Pseudomonadati</taxon>
        <taxon>Pseudomonadota</taxon>
        <taxon>Gammaproteobacteria</taxon>
        <taxon>Pseudomonadales</taxon>
        <taxon>Pseudomonadaceae</taxon>
        <taxon>Pseudomonas</taxon>
    </lineage>
</organism>
<dbReference type="InterPro" id="IPR001148">
    <property type="entry name" value="CA_dom"/>
</dbReference>
<accession>A0A239J852</accession>
<keyword evidence="7" id="KW-0732">Signal</keyword>